<proteinExistence type="predicted"/>
<dbReference type="Proteomes" id="UP000186106">
    <property type="component" value="Unassembled WGS sequence"/>
</dbReference>
<sequence>MEKTIRNADNNYNTNLSSEYLIMSILCRTGKDAYLSFGNKKGVDIIVKTKLGAICIVEVKGVNKRNDWLITNSGTFTTAPNLIYALVCFNGKIDDLESTPDFWFIPSVKLAENTEHKIAKNEKTVYISNKYVRENYNEYKNSIKYLEEYLNAF</sequence>
<dbReference type="KEGG" id="cjt:EG359_06410"/>
<evidence type="ECO:0000313" key="3">
    <source>
        <dbReference type="Proteomes" id="UP000186106"/>
    </source>
</evidence>
<evidence type="ECO:0000313" key="4">
    <source>
        <dbReference type="Proteomes" id="UP000279541"/>
    </source>
</evidence>
<dbReference type="EMBL" id="FTNZ01000001">
    <property type="protein sequence ID" value="SIS27782.1"/>
    <property type="molecule type" value="Genomic_DNA"/>
</dbReference>
<dbReference type="RefSeq" id="WP_076350883.1">
    <property type="nucleotide sequence ID" value="NZ_CP033926.1"/>
</dbReference>
<gene>
    <name evidence="1" type="ORF">EG359_06410</name>
    <name evidence="2" type="ORF">SAMN05421768_10174</name>
</gene>
<reference evidence="2 3" key="1">
    <citation type="submission" date="2017-01" db="EMBL/GenBank/DDBJ databases">
        <authorList>
            <person name="Mah S.A."/>
            <person name="Swanson W.J."/>
            <person name="Moy G.W."/>
            <person name="Vacquier V.D."/>
        </authorList>
    </citation>
    <scope>NUCLEOTIDE SEQUENCE [LARGE SCALE GENOMIC DNA]</scope>
    <source>
        <strain evidence="2 3">DSM 16927</strain>
    </source>
</reference>
<protein>
    <recommendedName>
        <fullName evidence="5">PD(D/E)XK endonuclease domain-containing protein</fullName>
    </recommendedName>
</protein>
<dbReference type="OrthoDB" id="8450487at2"/>
<dbReference type="STRING" id="112234.SAMN05421768_10174"/>
<dbReference type="EMBL" id="CP033926">
    <property type="protein sequence ID" value="AZA99259.1"/>
    <property type="molecule type" value="Genomic_DNA"/>
</dbReference>
<organism evidence="2 3">
    <name type="scientific">Chryseobacterium joostei</name>
    <dbReference type="NCBI Taxonomy" id="112234"/>
    <lineage>
        <taxon>Bacteria</taxon>
        <taxon>Pseudomonadati</taxon>
        <taxon>Bacteroidota</taxon>
        <taxon>Flavobacteriia</taxon>
        <taxon>Flavobacteriales</taxon>
        <taxon>Weeksellaceae</taxon>
        <taxon>Chryseobacterium group</taxon>
        <taxon>Chryseobacterium</taxon>
    </lineage>
</organism>
<accession>A0A1N7HSF7</accession>
<dbReference type="AlphaFoldDB" id="A0A1N7HSF7"/>
<keyword evidence="4" id="KW-1185">Reference proteome</keyword>
<evidence type="ECO:0000313" key="2">
    <source>
        <dbReference type="EMBL" id="SIS27782.1"/>
    </source>
</evidence>
<dbReference type="Proteomes" id="UP000279541">
    <property type="component" value="Chromosome"/>
</dbReference>
<evidence type="ECO:0008006" key="5">
    <source>
        <dbReference type="Google" id="ProtNLM"/>
    </source>
</evidence>
<evidence type="ECO:0000313" key="1">
    <source>
        <dbReference type="EMBL" id="AZA99259.1"/>
    </source>
</evidence>
<name>A0A1N7HSF7_9FLAO</name>
<reference evidence="1 4" key="2">
    <citation type="submission" date="2018-11" db="EMBL/GenBank/DDBJ databases">
        <title>Proposal to divide the Flavobacteriaceae and reorganize its genera based on Amino Acid Identity values calculated from whole genome sequences.</title>
        <authorList>
            <person name="Nicholson A.C."/>
            <person name="Gulvik C.A."/>
            <person name="Whitney A.M."/>
            <person name="Humrighouse B.W."/>
            <person name="Bell M."/>
            <person name="Holmes B."/>
            <person name="Steigerwalt A.G."/>
            <person name="Villarma A."/>
            <person name="Sheth M."/>
            <person name="Batra D."/>
            <person name="Pryor J."/>
            <person name="Bernardet J.-F."/>
            <person name="Hugo C."/>
            <person name="Kampfer P."/>
            <person name="Newman J."/>
            <person name="McQuiston J.R."/>
        </authorList>
    </citation>
    <scope>NUCLEOTIDE SEQUENCE [LARGE SCALE GENOMIC DNA]</scope>
    <source>
        <strain evidence="1 4">DSM 16927</strain>
    </source>
</reference>